<proteinExistence type="predicted"/>
<evidence type="ECO:0000256" key="1">
    <source>
        <dbReference type="SAM" id="MobiDB-lite"/>
    </source>
</evidence>
<sequence length="216" mass="24556">MLNLGIPTDNALKQLDLLTLDANKRRRILRGAGRQVRRDTKARLKGQQNLSGTHWQGRANGKKTRMLKKLGKGLQVHTTANNATVTFGDTHAGKIARVHQEGIDVTVKAKTATELQQQRGTLDYSDPSTRKQAKALRKEGYKIRKKRGKGWKTPTLKWMQENLTMGRAGLILRLMRENAPKSSWEIKTPARSFLGQNETEQTQLKNYMLDEAFRLR</sequence>
<evidence type="ECO:0000313" key="2">
    <source>
        <dbReference type="EMBL" id="SGY87813.1"/>
    </source>
</evidence>
<dbReference type="OrthoDB" id="5864577at2"/>
<accession>A0A1L0AHH2</accession>
<dbReference type="Pfam" id="PF05069">
    <property type="entry name" value="Phage_tail_S"/>
    <property type="match status" value="1"/>
</dbReference>
<dbReference type="RefSeq" id="WP_075476220.1">
    <property type="nucleotide sequence ID" value="NZ_FPLD01000029.1"/>
</dbReference>
<evidence type="ECO:0000313" key="3">
    <source>
        <dbReference type="Proteomes" id="UP000183794"/>
    </source>
</evidence>
<name>A0A1L0AHH2_9GAMM</name>
<dbReference type="Proteomes" id="UP000183794">
    <property type="component" value="Unassembled WGS sequence"/>
</dbReference>
<feature type="region of interest" description="Disordered" evidence="1">
    <location>
        <begin position="33"/>
        <end position="62"/>
    </location>
</feature>
<reference evidence="2 3" key="1">
    <citation type="submission" date="2016-11" db="EMBL/GenBank/DDBJ databases">
        <authorList>
            <person name="Jaros S."/>
            <person name="Januszkiewicz K."/>
            <person name="Wedrychowicz H."/>
        </authorList>
    </citation>
    <scope>NUCLEOTIDE SEQUENCE [LARGE SCALE GENOMIC DNA]</scope>
    <source>
        <strain evidence="2">NVI 5450</strain>
    </source>
</reference>
<dbReference type="EMBL" id="FPLD01000029">
    <property type="protein sequence ID" value="SGY87813.1"/>
    <property type="molecule type" value="Genomic_DNA"/>
</dbReference>
<organism evidence="2 3">
    <name type="scientific">Moritella viscosa</name>
    <dbReference type="NCBI Taxonomy" id="80854"/>
    <lineage>
        <taxon>Bacteria</taxon>
        <taxon>Pseudomonadati</taxon>
        <taxon>Pseudomonadota</taxon>
        <taxon>Gammaproteobacteria</taxon>
        <taxon>Alteromonadales</taxon>
        <taxon>Moritellaceae</taxon>
        <taxon>Moritella</taxon>
    </lineage>
</organism>
<dbReference type="AlphaFoldDB" id="A0A1L0AHH2"/>
<gene>
    <name evidence="2" type="ORF">NVI5450_0797</name>
</gene>
<dbReference type="InterPro" id="IPR006522">
    <property type="entry name" value="Phage_virion_morphogenesis"/>
</dbReference>
<protein>
    <submittedName>
        <fullName evidence="2">Prophage PSPPH06, virion morphogenesis protein</fullName>
    </submittedName>
</protein>